<evidence type="ECO:0000256" key="14">
    <source>
        <dbReference type="SAM" id="Phobius"/>
    </source>
</evidence>
<sequence>MTSHSENTTDWLSDLMLLDGNTSYTSSSNATYNEWNVDNYLSTHWGPKHLPMDVVIPITIVYILIFVSGVVGNIAVCVVIVRNPSMHTATNCYLFSLAVSDLTVLLFGLPNDLSVYWQQYPWPLGEIVCKLRALIAEMTNYASVLTIVAFSLERYLAICHPLHAYTMAGLGRAARIVALIWLVAFISALPFAIYTGISYVPYPPEAGANLSGQSIPESAFCLLQDENPPTQWPLVEVATFIFFIVPMGILCLLYLRIGIRIRRTSLGRGRNVQGVVHHSNESRQSSSRRTILRMLVAVVIAFFVCWAPFHAQRLLYVYAKDSPNYREINEKMFFITGCFYFFSSTINPILYNVMSVRYREAFRETLCGLAPASSRHHYLYNHHRQASDRSRFSANSRNGGSLNTSGIWLSTAERRSQRRPSPAMLNGAVKETLTAEEKTTNVDIELDNSMKMVPSLGNAPLRIGFVVQDDGVVNSIPAAPPSNPAAIVGKQHLPCSSDVGLHHRAAKPAEWRVRLAHVKPKATNGGVANLPAGCTPLCLKSSQLVRRASETSRMQPTPGAVNEQHQPPVAAMPGDAPTEGHPLLSDFKMSSLVEPTTNISHEDDPISAAVRDTFVQNTRRLS</sequence>
<proteinExistence type="inferred from homology"/>
<keyword evidence="4 12" id="KW-0812">Transmembrane</keyword>
<keyword evidence="11 12" id="KW-0807">Transducer</keyword>
<dbReference type="SUPFAM" id="SSF81321">
    <property type="entry name" value="Family A G protein-coupled receptor-like"/>
    <property type="match status" value="1"/>
</dbReference>
<evidence type="ECO:0000256" key="13">
    <source>
        <dbReference type="SAM" id="MobiDB-lite"/>
    </source>
</evidence>
<accession>A0AAD5KQT0</accession>
<keyword evidence="9 12" id="KW-0675">Receptor</keyword>
<name>A0AAD5KQT0_9CRUS</name>
<evidence type="ECO:0000256" key="5">
    <source>
        <dbReference type="ARBA" id="ARBA00022989"/>
    </source>
</evidence>
<dbReference type="Pfam" id="PF00001">
    <property type="entry name" value="7tm_1"/>
    <property type="match status" value="1"/>
</dbReference>
<dbReference type="GO" id="GO:0005886">
    <property type="term" value="C:plasma membrane"/>
    <property type="evidence" value="ECO:0007669"/>
    <property type="project" value="UniProtKB-SubCell"/>
</dbReference>
<comment type="similarity">
    <text evidence="2 12">Belongs to the G-protein coupled receptor 1 family.</text>
</comment>
<feature type="transmembrane region" description="Helical" evidence="14">
    <location>
        <begin position="173"/>
        <end position="194"/>
    </location>
</feature>
<dbReference type="EMBL" id="WJBH02000006">
    <property type="protein sequence ID" value="KAI9557032.1"/>
    <property type="molecule type" value="Genomic_DNA"/>
</dbReference>
<dbReference type="PANTHER" id="PTHR24243">
    <property type="entry name" value="G-PROTEIN COUPLED RECEPTOR"/>
    <property type="match status" value="1"/>
</dbReference>
<feature type="transmembrane region" description="Helical" evidence="14">
    <location>
        <begin position="332"/>
        <end position="353"/>
    </location>
</feature>
<dbReference type="PRINTS" id="PR00237">
    <property type="entry name" value="GPCRRHODOPSN"/>
</dbReference>
<dbReference type="PROSITE" id="PS50262">
    <property type="entry name" value="G_PROTEIN_RECEP_F1_2"/>
    <property type="match status" value="1"/>
</dbReference>
<keyword evidence="10" id="KW-0325">Glycoprotein</keyword>
<evidence type="ECO:0000256" key="3">
    <source>
        <dbReference type="ARBA" id="ARBA00022475"/>
    </source>
</evidence>
<organism evidence="16 17">
    <name type="scientific">Daphnia sinensis</name>
    <dbReference type="NCBI Taxonomy" id="1820382"/>
    <lineage>
        <taxon>Eukaryota</taxon>
        <taxon>Metazoa</taxon>
        <taxon>Ecdysozoa</taxon>
        <taxon>Arthropoda</taxon>
        <taxon>Crustacea</taxon>
        <taxon>Branchiopoda</taxon>
        <taxon>Diplostraca</taxon>
        <taxon>Cladocera</taxon>
        <taxon>Anomopoda</taxon>
        <taxon>Daphniidae</taxon>
        <taxon>Daphnia</taxon>
        <taxon>Daphnia similis group</taxon>
    </lineage>
</organism>
<evidence type="ECO:0000256" key="12">
    <source>
        <dbReference type="RuleBase" id="RU000688"/>
    </source>
</evidence>
<keyword evidence="6 12" id="KW-0297">G-protein coupled receptor</keyword>
<feature type="transmembrane region" description="Helical" evidence="14">
    <location>
        <begin position="93"/>
        <end position="111"/>
    </location>
</feature>
<keyword evidence="3" id="KW-1003">Cell membrane</keyword>
<evidence type="ECO:0000256" key="7">
    <source>
        <dbReference type="ARBA" id="ARBA00023136"/>
    </source>
</evidence>
<reference evidence="16 17" key="1">
    <citation type="submission" date="2022-05" db="EMBL/GenBank/DDBJ databases">
        <title>A multi-omics perspective on studying reproductive biology in Daphnia sinensis.</title>
        <authorList>
            <person name="Jia J."/>
        </authorList>
    </citation>
    <scope>NUCLEOTIDE SEQUENCE [LARGE SCALE GENOMIC DNA]</scope>
    <source>
        <strain evidence="16 17">WSL</strain>
    </source>
</reference>
<evidence type="ECO:0000256" key="9">
    <source>
        <dbReference type="ARBA" id="ARBA00023170"/>
    </source>
</evidence>
<dbReference type="InterPro" id="IPR017452">
    <property type="entry name" value="GPCR_Rhodpsn_7TM"/>
</dbReference>
<dbReference type="GO" id="GO:0001607">
    <property type="term" value="F:neuromedin U receptor activity"/>
    <property type="evidence" value="ECO:0007669"/>
    <property type="project" value="InterPro"/>
</dbReference>
<feature type="domain" description="G-protein coupled receptors family 1 profile" evidence="15">
    <location>
        <begin position="72"/>
        <end position="351"/>
    </location>
</feature>
<dbReference type="PROSITE" id="PS00237">
    <property type="entry name" value="G_PROTEIN_RECEP_F1_1"/>
    <property type="match status" value="1"/>
</dbReference>
<keyword evidence="8" id="KW-1015">Disulfide bond</keyword>
<dbReference type="SMART" id="SM01381">
    <property type="entry name" value="7TM_GPCR_Srsx"/>
    <property type="match status" value="1"/>
</dbReference>
<protein>
    <submittedName>
        <fullName evidence="16">Capa receptor</fullName>
    </submittedName>
</protein>
<feature type="transmembrane region" description="Helical" evidence="14">
    <location>
        <begin position="131"/>
        <end position="152"/>
    </location>
</feature>
<dbReference type="PRINTS" id="PR01565">
    <property type="entry name" value="NEUROMEDINUR"/>
</dbReference>
<feature type="transmembrane region" description="Helical" evidence="14">
    <location>
        <begin position="237"/>
        <end position="255"/>
    </location>
</feature>
<comment type="subcellular location">
    <subcellularLocation>
        <location evidence="1">Cell membrane</location>
        <topology evidence="1">Multi-pass membrane protein</topology>
    </subcellularLocation>
</comment>
<dbReference type="InterPro" id="IPR000276">
    <property type="entry name" value="GPCR_Rhodpsn"/>
</dbReference>
<evidence type="ECO:0000313" key="17">
    <source>
        <dbReference type="Proteomes" id="UP000820818"/>
    </source>
</evidence>
<evidence type="ECO:0000256" key="6">
    <source>
        <dbReference type="ARBA" id="ARBA00023040"/>
    </source>
</evidence>
<dbReference type="AlphaFoldDB" id="A0AAD5KQT0"/>
<keyword evidence="5 14" id="KW-1133">Transmembrane helix</keyword>
<dbReference type="PANTHER" id="PTHR24243:SF107">
    <property type="entry name" value="NEUROPEPTIDES CAPA RECEPTOR"/>
    <property type="match status" value="1"/>
</dbReference>
<evidence type="ECO:0000256" key="10">
    <source>
        <dbReference type="ARBA" id="ARBA00023180"/>
    </source>
</evidence>
<feature type="region of interest" description="Disordered" evidence="13">
    <location>
        <begin position="546"/>
        <end position="581"/>
    </location>
</feature>
<evidence type="ECO:0000259" key="15">
    <source>
        <dbReference type="PROSITE" id="PS50262"/>
    </source>
</evidence>
<evidence type="ECO:0000256" key="1">
    <source>
        <dbReference type="ARBA" id="ARBA00004651"/>
    </source>
</evidence>
<dbReference type="Proteomes" id="UP000820818">
    <property type="component" value="Linkage Group LG6"/>
</dbReference>
<evidence type="ECO:0000256" key="8">
    <source>
        <dbReference type="ARBA" id="ARBA00023157"/>
    </source>
</evidence>
<keyword evidence="7 14" id="KW-0472">Membrane</keyword>
<evidence type="ECO:0000256" key="2">
    <source>
        <dbReference type="ARBA" id="ARBA00010663"/>
    </source>
</evidence>
<dbReference type="Gene3D" id="1.20.1070.10">
    <property type="entry name" value="Rhodopsin 7-helix transmembrane proteins"/>
    <property type="match status" value="1"/>
</dbReference>
<evidence type="ECO:0000256" key="4">
    <source>
        <dbReference type="ARBA" id="ARBA00022692"/>
    </source>
</evidence>
<feature type="transmembrane region" description="Helical" evidence="14">
    <location>
        <begin position="291"/>
        <end position="312"/>
    </location>
</feature>
<dbReference type="InterPro" id="IPR005390">
    <property type="entry name" value="NeuromedU_rcpt"/>
</dbReference>
<comment type="caution">
    <text evidence="16">The sequence shown here is derived from an EMBL/GenBank/DDBJ whole genome shotgun (WGS) entry which is preliminary data.</text>
</comment>
<gene>
    <name evidence="16" type="ORF">GHT06_016829</name>
</gene>
<keyword evidence="17" id="KW-1185">Reference proteome</keyword>
<dbReference type="CDD" id="cd15134">
    <property type="entry name" value="7tmA_capaR"/>
    <property type="match status" value="1"/>
</dbReference>
<evidence type="ECO:0000313" key="16">
    <source>
        <dbReference type="EMBL" id="KAI9557032.1"/>
    </source>
</evidence>
<feature type="transmembrane region" description="Helical" evidence="14">
    <location>
        <begin position="54"/>
        <end position="81"/>
    </location>
</feature>
<evidence type="ECO:0000256" key="11">
    <source>
        <dbReference type="ARBA" id="ARBA00023224"/>
    </source>
</evidence>